<gene>
    <name evidence="2" type="ORF">Pka01_04590</name>
</gene>
<dbReference type="RefSeq" id="WP_203880807.1">
    <property type="nucleotide sequence ID" value="NZ_BAABHH010000001.1"/>
</dbReference>
<evidence type="ECO:0000313" key="2">
    <source>
        <dbReference type="EMBL" id="GIG77332.1"/>
    </source>
</evidence>
<sequence>MSHVTENDLRTVLAERSAEGPGWHFLVAEIVKEGRAMRLRRRIAAGAAVVGVVAAVTGVFGVTLPLLDRDTTAKPATSARVSTGVEMPETVKANGDKLSLIYSQTYQFVGQRVRVAFRPTSNRTGTVIRCADPKDWVLELGDGSAFSRCGDRFAAKGHGLDTQHSETYPGWVGQVQIVDIWVFPADAPVAEYGKCKVPDPKRGTCDGKFTVMTITENPERLAAAVGRQPGLWSVGIYDTAEGD</sequence>
<keyword evidence="1" id="KW-1133">Transmembrane helix</keyword>
<proteinExistence type="predicted"/>
<dbReference type="Proteomes" id="UP000630097">
    <property type="component" value="Unassembled WGS sequence"/>
</dbReference>
<dbReference type="EMBL" id="BONV01000001">
    <property type="protein sequence ID" value="GIG77332.1"/>
    <property type="molecule type" value="Genomic_DNA"/>
</dbReference>
<feature type="transmembrane region" description="Helical" evidence="1">
    <location>
        <begin position="43"/>
        <end position="67"/>
    </location>
</feature>
<accession>A0A8J3LSJ2</accession>
<protein>
    <submittedName>
        <fullName evidence="2">Uncharacterized protein</fullName>
    </submittedName>
</protein>
<keyword evidence="1" id="KW-0472">Membrane</keyword>
<evidence type="ECO:0000313" key="3">
    <source>
        <dbReference type="Proteomes" id="UP000630097"/>
    </source>
</evidence>
<keyword evidence="3" id="KW-1185">Reference proteome</keyword>
<evidence type="ECO:0000256" key="1">
    <source>
        <dbReference type="SAM" id="Phobius"/>
    </source>
</evidence>
<comment type="caution">
    <text evidence="2">The sequence shown here is derived from an EMBL/GenBank/DDBJ whole genome shotgun (WGS) entry which is preliminary data.</text>
</comment>
<reference evidence="2 3" key="1">
    <citation type="submission" date="2021-01" db="EMBL/GenBank/DDBJ databases">
        <title>Whole genome shotgun sequence of Planotetraspora kaengkrachanensis NBRC 104272.</title>
        <authorList>
            <person name="Komaki H."/>
            <person name="Tamura T."/>
        </authorList>
    </citation>
    <scope>NUCLEOTIDE SEQUENCE [LARGE SCALE GENOMIC DNA]</scope>
    <source>
        <strain evidence="2 3">NBRC 104272</strain>
    </source>
</reference>
<name>A0A8J3LSJ2_9ACTN</name>
<organism evidence="2 3">
    <name type="scientific">Planotetraspora kaengkrachanensis</name>
    <dbReference type="NCBI Taxonomy" id="575193"/>
    <lineage>
        <taxon>Bacteria</taxon>
        <taxon>Bacillati</taxon>
        <taxon>Actinomycetota</taxon>
        <taxon>Actinomycetes</taxon>
        <taxon>Streptosporangiales</taxon>
        <taxon>Streptosporangiaceae</taxon>
        <taxon>Planotetraspora</taxon>
    </lineage>
</organism>
<dbReference type="AlphaFoldDB" id="A0A8J3LSJ2"/>
<keyword evidence="1" id="KW-0812">Transmembrane</keyword>